<proteinExistence type="predicted"/>
<accession>A0A0P1B6T5</accession>
<reference evidence="2" key="1">
    <citation type="submission" date="2014-09" db="EMBL/GenBank/DDBJ databases">
        <authorList>
            <person name="Sharma Rahul"/>
            <person name="Thines Marco"/>
        </authorList>
    </citation>
    <scope>NUCLEOTIDE SEQUENCE [LARGE SCALE GENOMIC DNA]</scope>
</reference>
<dbReference type="EMBL" id="CCYD01003101">
    <property type="protein sequence ID" value="CEG49824.1"/>
    <property type="molecule type" value="Genomic_DNA"/>
</dbReference>
<dbReference type="RefSeq" id="XP_024586193.1">
    <property type="nucleotide sequence ID" value="XM_024721055.1"/>
</dbReference>
<dbReference type="GeneID" id="36402621"/>
<keyword evidence="2" id="KW-1185">Reference proteome</keyword>
<sequence>MGSTAVYTVPTQEILQSNPTVEQCAVIIIIGVEYNFASLHFYSSIGWESPGHQTEPRQLDIQKVIDNHITRVPGSGFETIINVLASREDVDITIMPLKILKTRLVMERREGFVI</sequence>
<name>A0A0P1B6T5_PLAHL</name>
<evidence type="ECO:0000313" key="2">
    <source>
        <dbReference type="Proteomes" id="UP000054928"/>
    </source>
</evidence>
<dbReference type="Proteomes" id="UP000054928">
    <property type="component" value="Unassembled WGS sequence"/>
</dbReference>
<organism evidence="1 2">
    <name type="scientific">Plasmopara halstedii</name>
    <name type="common">Downy mildew of sunflower</name>
    <dbReference type="NCBI Taxonomy" id="4781"/>
    <lineage>
        <taxon>Eukaryota</taxon>
        <taxon>Sar</taxon>
        <taxon>Stramenopiles</taxon>
        <taxon>Oomycota</taxon>
        <taxon>Peronosporomycetes</taxon>
        <taxon>Peronosporales</taxon>
        <taxon>Peronosporaceae</taxon>
        <taxon>Plasmopara</taxon>
    </lineage>
</organism>
<evidence type="ECO:0000313" key="1">
    <source>
        <dbReference type="EMBL" id="CEG49824.1"/>
    </source>
</evidence>
<protein>
    <submittedName>
        <fullName evidence="1">Uncharacterized protein</fullName>
    </submittedName>
</protein>
<dbReference type="AlphaFoldDB" id="A0A0P1B6T5"/>